<gene>
    <name evidence="2" type="ORF">GJG86_12175</name>
</gene>
<keyword evidence="1" id="KW-0812">Transmembrane</keyword>
<dbReference type="RefSeq" id="WP_235905136.1">
    <property type="nucleotide sequence ID" value="NZ_VTFY01000010.1"/>
</dbReference>
<dbReference type="AlphaFoldDB" id="A0A6N7RQR5"/>
<name>A0A6N7RQR5_9ACTN</name>
<dbReference type="EMBL" id="VTFY01000010">
    <property type="protein sequence ID" value="MRX83241.1"/>
    <property type="molecule type" value="Genomic_DNA"/>
</dbReference>
<proteinExistence type="predicted"/>
<keyword evidence="2" id="KW-0648">Protein biosynthesis</keyword>
<evidence type="ECO:0000313" key="2">
    <source>
        <dbReference type="EMBL" id="MRX83241.1"/>
    </source>
</evidence>
<sequence>METFIALIVVGILVAVYGGFVFAGNLRCFSILAGGGDFLALNPSEAQYRREARRSGAAIFLLALDFWCFGVWNYAQHDETVRTACLVVGIAAALGVVVLIALSLKTHADLLKEHHG</sequence>
<organism evidence="2 3">
    <name type="scientific">Eggerthella guodeyinii</name>
    <dbReference type="NCBI Taxonomy" id="2690837"/>
    <lineage>
        <taxon>Bacteria</taxon>
        <taxon>Bacillati</taxon>
        <taxon>Actinomycetota</taxon>
        <taxon>Coriobacteriia</taxon>
        <taxon>Eggerthellales</taxon>
        <taxon>Eggerthellaceae</taxon>
        <taxon>Eggerthella</taxon>
    </lineage>
</organism>
<protein>
    <submittedName>
        <fullName evidence="2">Translation initiation factor IF-2</fullName>
    </submittedName>
</protein>
<keyword evidence="1" id="KW-0472">Membrane</keyword>
<evidence type="ECO:0000313" key="3">
    <source>
        <dbReference type="Proteomes" id="UP000438093"/>
    </source>
</evidence>
<dbReference type="GO" id="GO:0003743">
    <property type="term" value="F:translation initiation factor activity"/>
    <property type="evidence" value="ECO:0007669"/>
    <property type="project" value="UniProtKB-KW"/>
</dbReference>
<reference evidence="3" key="1">
    <citation type="submission" date="2019-08" db="EMBL/GenBank/DDBJ databases">
        <title>Arthrobacter sp. nov., isolated from plateau pika and Tibetan wild ass.</title>
        <authorList>
            <person name="Ge Y."/>
        </authorList>
    </citation>
    <scope>NUCLEOTIDE SEQUENCE [LARGE SCALE GENOMIC DNA]</scope>
    <source>
        <strain evidence="3">HF-4214</strain>
    </source>
</reference>
<keyword evidence="1" id="KW-1133">Transmembrane helix</keyword>
<feature type="transmembrane region" description="Helical" evidence="1">
    <location>
        <begin position="57"/>
        <end position="75"/>
    </location>
</feature>
<evidence type="ECO:0000256" key="1">
    <source>
        <dbReference type="SAM" id="Phobius"/>
    </source>
</evidence>
<keyword evidence="3" id="KW-1185">Reference proteome</keyword>
<keyword evidence="2" id="KW-0396">Initiation factor</keyword>
<accession>A0A6N7RQR5</accession>
<feature type="transmembrane region" description="Helical" evidence="1">
    <location>
        <begin position="81"/>
        <end position="104"/>
    </location>
</feature>
<feature type="transmembrane region" description="Helical" evidence="1">
    <location>
        <begin position="6"/>
        <end position="26"/>
    </location>
</feature>
<dbReference type="Proteomes" id="UP000438093">
    <property type="component" value="Unassembled WGS sequence"/>
</dbReference>
<comment type="caution">
    <text evidence="2">The sequence shown here is derived from an EMBL/GenBank/DDBJ whole genome shotgun (WGS) entry which is preliminary data.</text>
</comment>